<protein>
    <submittedName>
        <fullName evidence="4">EAL domain-containing protein</fullName>
    </submittedName>
</protein>
<sequence length="858" mass="94339">MDGAPGTGLPQALLPLLREGLGGLVPALEQAARALAAHRAYLFRLEERAGTWYTSQLAEWSGPGTTPQIQNPALQGLPMRETGYGRWLDHFLEGRAVAGPVASFPEEERPLLEAQEIVSLLVVPIFVEGRLWGFLGVDDCERERGFAPGEEAFLRTLAEVLARTLELWERGRWLETLLEASPFYLARLDGEGRLLYANPAFRQAFPQGPPPFLAKPAAAPGHPQALFTRDGRAVEWALLEVPGPGGKALEVLALGVDVTEREEARGREARWSAFRKNLLRVYEILMAEGLSDSVFGHILEAAMDTIPAAQAGSVTVLMEDGHYHFVAAKGYDLHALRQVRLHPEEPLSLTGHAEAQVFTGRDLERFNRRLDEERRRVMEEAGRVQEIRAILSVPVYLAGERKAFLYLDNLEREDAFSPLDLELAQAFAGQLGLLLRRLELEGQMRHLAYHDPLTGLPNRLFFLEKLAQVLKEAKQEARGLAVLYLDLDGLKLVNDLDGHAAGDEVLRVVAARLRAALRPRDLLARQGGDEFLVLLTRLKDPKEAVGVAERLLEVVRLPLPLGSRVYHLSTSIGIALAEPGLSPGDLLQRADLALYRAKGEGKDRLAFFEAHLQEALRREMDLLEALREDLVRGDGLWLAYQPIVDLESGEKVALEALLRWRLAPPAEFIPLAERHRLMPELGRWVLRRACGERGRHGLPVHVNVSPVELLDPSYPERVAEALEATGCPPGDLVLEVTETSLIPDERGRDATQTLQALRGLGVRVFLDDFGSGYSSLERLAGLAVDGVKLGQAFTRALGCPPNPESPAARLVAAVLALAQALGLTAVAEGIEDEAALDYLKGLGFPLGQGFLWGRPAPL</sequence>
<dbReference type="PROSITE" id="PS50887">
    <property type="entry name" value="GGDEF"/>
    <property type="match status" value="1"/>
</dbReference>
<dbReference type="CDD" id="cd01949">
    <property type="entry name" value="GGDEF"/>
    <property type="match status" value="1"/>
</dbReference>
<dbReference type="Pfam" id="PF01590">
    <property type="entry name" value="GAF"/>
    <property type="match status" value="1"/>
</dbReference>
<dbReference type="NCBIfam" id="TIGR00254">
    <property type="entry name" value="GGDEF"/>
    <property type="match status" value="1"/>
</dbReference>
<dbReference type="SMART" id="SM00052">
    <property type="entry name" value="EAL"/>
    <property type="match status" value="1"/>
</dbReference>
<comment type="caution">
    <text evidence="4">The sequence shown here is derived from an EMBL/GenBank/DDBJ whole genome shotgun (WGS) entry which is preliminary data.</text>
</comment>
<accession>A0A4Q9B350</accession>
<proteinExistence type="predicted"/>
<dbReference type="Proteomes" id="UP000292858">
    <property type="component" value="Unassembled WGS sequence"/>
</dbReference>
<dbReference type="InterPro" id="IPR003018">
    <property type="entry name" value="GAF"/>
</dbReference>
<evidence type="ECO:0000259" key="3">
    <source>
        <dbReference type="PROSITE" id="PS50887"/>
    </source>
</evidence>
<evidence type="ECO:0000259" key="1">
    <source>
        <dbReference type="PROSITE" id="PS50046"/>
    </source>
</evidence>
<dbReference type="SMART" id="SM00267">
    <property type="entry name" value="GGDEF"/>
    <property type="match status" value="1"/>
</dbReference>
<dbReference type="SUPFAM" id="SSF141868">
    <property type="entry name" value="EAL domain-like"/>
    <property type="match status" value="1"/>
</dbReference>
<dbReference type="Gene3D" id="3.30.70.270">
    <property type="match status" value="1"/>
</dbReference>
<keyword evidence="5" id="KW-1185">Reference proteome</keyword>
<gene>
    <name evidence="4" type="ORF">ETP66_08020</name>
</gene>
<dbReference type="InterPro" id="IPR016132">
    <property type="entry name" value="Phyto_chromo_attachment"/>
</dbReference>
<dbReference type="Pfam" id="PF00990">
    <property type="entry name" value="GGDEF"/>
    <property type="match status" value="1"/>
</dbReference>
<dbReference type="PANTHER" id="PTHR44757">
    <property type="entry name" value="DIGUANYLATE CYCLASE DGCP"/>
    <property type="match status" value="1"/>
</dbReference>
<dbReference type="SUPFAM" id="SSF55785">
    <property type="entry name" value="PYP-like sensor domain (PAS domain)"/>
    <property type="match status" value="1"/>
</dbReference>
<reference evidence="4 5" key="1">
    <citation type="submission" date="2019-02" db="EMBL/GenBank/DDBJ databases">
        <title>Thermus sp. a novel from hot spring.</title>
        <authorList>
            <person name="Zhao Z."/>
        </authorList>
    </citation>
    <scope>NUCLEOTIDE SEQUENCE [LARGE SCALE GENOMIC DNA]</scope>
    <source>
        <strain evidence="4 5">CFH 72773T</strain>
    </source>
</reference>
<dbReference type="Gene3D" id="3.20.20.450">
    <property type="entry name" value="EAL domain"/>
    <property type="match status" value="1"/>
</dbReference>
<organism evidence="4 5">
    <name type="scientific">Thermus thermamylovorans</name>
    <dbReference type="NCBI Taxonomy" id="2509362"/>
    <lineage>
        <taxon>Bacteria</taxon>
        <taxon>Thermotogati</taxon>
        <taxon>Deinococcota</taxon>
        <taxon>Deinococci</taxon>
        <taxon>Thermales</taxon>
        <taxon>Thermaceae</taxon>
        <taxon>Thermus</taxon>
    </lineage>
</organism>
<dbReference type="OrthoDB" id="2624050at2"/>
<dbReference type="InterPro" id="IPR000014">
    <property type="entry name" value="PAS"/>
</dbReference>
<dbReference type="Gene3D" id="3.30.450.40">
    <property type="match status" value="2"/>
</dbReference>
<dbReference type="InterPro" id="IPR043128">
    <property type="entry name" value="Rev_trsase/Diguanyl_cyclase"/>
</dbReference>
<dbReference type="InterPro" id="IPR052155">
    <property type="entry name" value="Biofilm_reg_signaling"/>
</dbReference>
<dbReference type="InterPro" id="IPR001633">
    <property type="entry name" value="EAL_dom"/>
</dbReference>
<dbReference type="InterPro" id="IPR029016">
    <property type="entry name" value="GAF-like_dom_sf"/>
</dbReference>
<feature type="domain" description="Phytochrome chromophore attachment site" evidence="1">
    <location>
        <begin position="112"/>
        <end position="163"/>
    </location>
</feature>
<feature type="domain" description="GGDEF" evidence="3">
    <location>
        <begin position="478"/>
        <end position="610"/>
    </location>
</feature>
<dbReference type="RefSeq" id="WP_130842116.1">
    <property type="nucleotide sequence ID" value="NZ_SIJL01000009.1"/>
</dbReference>
<dbReference type="InterPro" id="IPR035919">
    <property type="entry name" value="EAL_sf"/>
</dbReference>
<dbReference type="EMBL" id="SIJL01000009">
    <property type="protein sequence ID" value="TBH20081.1"/>
    <property type="molecule type" value="Genomic_DNA"/>
</dbReference>
<dbReference type="CDD" id="cd01948">
    <property type="entry name" value="EAL"/>
    <property type="match status" value="1"/>
</dbReference>
<dbReference type="SUPFAM" id="SSF55781">
    <property type="entry name" value="GAF domain-like"/>
    <property type="match status" value="2"/>
</dbReference>
<dbReference type="Pfam" id="PF13185">
    <property type="entry name" value="GAF_2"/>
    <property type="match status" value="1"/>
</dbReference>
<name>A0A4Q9B350_9DEIN</name>
<evidence type="ECO:0000259" key="2">
    <source>
        <dbReference type="PROSITE" id="PS50883"/>
    </source>
</evidence>
<dbReference type="Pfam" id="PF00563">
    <property type="entry name" value="EAL"/>
    <property type="match status" value="1"/>
</dbReference>
<dbReference type="PROSITE" id="PS50046">
    <property type="entry name" value="PHYTOCHROME_2"/>
    <property type="match status" value="1"/>
</dbReference>
<dbReference type="AlphaFoldDB" id="A0A4Q9B350"/>
<feature type="domain" description="EAL" evidence="2">
    <location>
        <begin position="619"/>
        <end position="858"/>
    </location>
</feature>
<dbReference type="PROSITE" id="PS50883">
    <property type="entry name" value="EAL"/>
    <property type="match status" value="1"/>
</dbReference>
<dbReference type="SUPFAM" id="SSF55073">
    <property type="entry name" value="Nucleotide cyclase"/>
    <property type="match status" value="1"/>
</dbReference>
<dbReference type="SMART" id="SM00065">
    <property type="entry name" value="GAF"/>
    <property type="match status" value="2"/>
</dbReference>
<dbReference type="InterPro" id="IPR035965">
    <property type="entry name" value="PAS-like_dom_sf"/>
</dbReference>
<evidence type="ECO:0000313" key="5">
    <source>
        <dbReference type="Proteomes" id="UP000292858"/>
    </source>
</evidence>
<evidence type="ECO:0000313" key="4">
    <source>
        <dbReference type="EMBL" id="TBH20081.1"/>
    </source>
</evidence>
<dbReference type="SMART" id="SM00091">
    <property type="entry name" value="PAS"/>
    <property type="match status" value="1"/>
</dbReference>
<dbReference type="PANTHER" id="PTHR44757:SF2">
    <property type="entry name" value="BIOFILM ARCHITECTURE MAINTENANCE PROTEIN MBAA"/>
    <property type="match status" value="1"/>
</dbReference>
<dbReference type="InterPro" id="IPR000160">
    <property type="entry name" value="GGDEF_dom"/>
</dbReference>
<dbReference type="InterPro" id="IPR029787">
    <property type="entry name" value="Nucleotide_cyclase"/>
</dbReference>